<dbReference type="AlphaFoldDB" id="A0A9K3D8R0"/>
<feature type="region of interest" description="Disordered" evidence="1">
    <location>
        <begin position="1"/>
        <end position="75"/>
    </location>
</feature>
<feature type="non-terminal residue" evidence="2">
    <location>
        <position position="101"/>
    </location>
</feature>
<organism evidence="2 3">
    <name type="scientific">Kipferlia bialata</name>
    <dbReference type="NCBI Taxonomy" id="797122"/>
    <lineage>
        <taxon>Eukaryota</taxon>
        <taxon>Metamonada</taxon>
        <taxon>Carpediemonas-like organisms</taxon>
        <taxon>Kipferlia</taxon>
    </lineage>
</organism>
<sequence length="101" mass="10921">KTDRASTLVDSWQARHQPAQRSLYRNNSKKKSATTHLPLSLNPSPKANKSTKAHVPFGGSLGKMKPRKGSEPAPVVGVYQRGLLAKRGTEREGQGGFSGQL</sequence>
<feature type="compositionally biased region" description="Polar residues" evidence="1">
    <location>
        <begin position="34"/>
        <end position="50"/>
    </location>
</feature>
<comment type="caution">
    <text evidence="2">The sequence shown here is derived from an EMBL/GenBank/DDBJ whole genome shotgun (WGS) entry which is preliminary data.</text>
</comment>
<proteinExistence type="predicted"/>
<dbReference type="EMBL" id="BDIP01007063">
    <property type="protein sequence ID" value="GIQ91044.1"/>
    <property type="molecule type" value="Genomic_DNA"/>
</dbReference>
<name>A0A9K3D8R0_9EUKA</name>
<evidence type="ECO:0000256" key="1">
    <source>
        <dbReference type="SAM" id="MobiDB-lite"/>
    </source>
</evidence>
<evidence type="ECO:0000313" key="3">
    <source>
        <dbReference type="Proteomes" id="UP000265618"/>
    </source>
</evidence>
<protein>
    <submittedName>
        <fullName evidence="2">Uncharacterized protein</fullName>
    </submittedName>
</protein>
<feature type="non-terminal residue" evidence="2">
    <location>
        <position position="1"/>
    </location>
</feature>
<evidence type="ECO:0000313" key="2">
    <source>
        <dbReference type="EMBL" id="GIQ91044.1"/>
    </source>
</evidence>
<accession>A0A9K3D8R0</accession>
<dbReference type="Proteomes" id="UP000265618">
    <property type="component" value="Unassembled WGS sequence"/>
</dbReference>
<gene>
    <name evidence="2" type="ORF">KIPB_014105</name>
</gene>
<reference evidence="2 3" key="1">
    <citation type="journal article" date="2018" name="PLoS ONE">
        <title>The draft genome of Kipferlia bialata reveals reductive genome evolution in fornicate parasites.</title>
        <authorList>
            <person name="Tanifuji G."/>
            <person name="Takabayashi S."/>
            <person name="Kume K."/>
            <person name="Takagi M."/>
            <person name="Nakayama T."/>
            <person name="Kamikawa R."/>
            <person name="Inagaki Y."/>
            <person name="Hashimoto T."/>
        </authorList>
    </citation>
    <scope>NUCLEOTIDE SEQUENCE [LARGE SCALE GENOMIC DNA]</scope>
    <source>
        <strain evidence="2">NY0173</strain>
    </source>
</reference>
<keyword evidence="3" id="KW-1185">Reference proteome</keyword>